<organism evidence="2 3">
    <name type="scientific">Neolewinella agarilytica</name>
    <dbReference type="NCBI Taxonomy" id="478744"/>
    <lineage>
        <taxon>Bacteria</taxon>
        <taxon>Pseudomonadati</taxon>
        <taxon>Bacteroidota</taxon>
        <taxon>Saprospiria</taxon>
        <taxon>Saprospirales</taxon>
        <taxon>Lewinellaceae</taxon>
        <taxon>Neolewinella</taxon>
    </lineage>
</organism>
<evidence type="ECO:0000256" key="1">
    <source>
        <dbReference type="SAM" id="Phobius"/>
    </source>
</evidence>
<keyword evidence="1" id="KW-0472">Membrane</keyword>
<keyword evidence="1" id="KW-1133">Transmembrane helix</keyword>
<accession>A0A1H9DRG6</accession>
<dbReference type="Proteomes" id="UP000199021">
    <property type="component" value="Unassembled WGS sequence"/>
</dbReference>
<dbReference type="PROSITE" id="PS51257">
    <property type="entry name" value="PROKAR_LIPOPROTEIN"/>
    <property type="match status" value="1"/>
</dbReference>
<evidence type="ECO:0000313" key="2">
    <source>
        <dbReference type="EMBL" id="SEQ15877.1"/>
    </source>
</evidence>
<dbReference type="InParanoid" id="A0A1H9DRG6"/>
<proteinExistence type="predicted"/>
<dbReference type="STRING" id="478744.SAMN05444359_10698"/>
<reference evidence="3" key="1">
    <citation type="submission" date="2016-10" db="EMBL/GenBank/DDBJ databases">
        <authorList>
            <person name="Varghese N."/>
            <person name="Submissions S."/>
        </authorList>
    </citation>
    <scope>NUCLEOTIDE SEQUENCE [LARGE SCALE GENOMIC DNA]</scope>
    <source>
        <strain evidence="3">DSM 24740</strain>
    </source>
</reference>
<evidence type="ECO:0000313" key="3">
    <source>
        <dbReference type="Proteomes" id="UP000199021"/>
    </source>
</evidence>
<gene>
    <name evidence="2" type="ORF">SAMN05444359_10698</name>
</gene>
<feature type="transmembrane region" description="Helical" evidence="1">
    <location>
        <begin position="44"/>
        <end position="71"/>
    </location>
</feature>
<keyword evidence="1" id="KW-0812">Transmembrane</keyword>
<keyword evidence="3" id="KW-1185">Reference proteome</keyword>
<dbReference type="EMBL" id="FOFB01000006">
    <property type="protein sequence ID" value="SEQ15877.1"/>
    <property type="molecule type" value="Genomic_DNA"/>
</dbReference>
<dbReference type="AlphaFoldDB" id="A0A1H9DRG6"/>
<feature type="transmembrane region" description="Helical" evidence="1">
    <location>
        <begin position="78"/>
        <end position="95"/>
    </location>
</feature>
<feature type="transmembrane region" description="Helical" evidence="1">
    <location>
        <begin position="12"/>
        <end position="32"/>
    </location>
</feature>
<protein>
    <submittedName>
        <fullName evidence="2">Uncharacterized protein</fullName>
    </submittedName>
</protein>
<sequence>MSLSDKRRLTARSILVWTVICFLSIIGCIGYMRKNGLPEGEPIAVLVEGVFIMASMGLFILFCATVLKLIFDREAERWLLFLALTIHLPIVYYVIMNAKVG</sequence>
<name>A0A1H9DRG6_9BACT</name>